<feature type="region of interest" description="Disordered" evidence="1">
    <location>
        <begin position="1"/>
        <end position="26"/>
    </location>
</feature>
<keyword evidence="3" id="KW-1185">Reference proteome</keyword>
<dbReference type="AlphaFoldDB" id="A0A7R8USW8"/>
<sequence length="100" mass="11706">MRLCKRLDTTRFGDDSDDKHTTSPVSSDENLLYPRFVRSKGNPFLSSKLPGKQLEIYSCLGFRFDKKAILETILDTIEWITETKWESKELSRLKESLKEF</sequence>
<accession>A0A7R8USW8</accession>
<gene>
    <name evidence="2" type="ORF">HERILL_LOCUS9216</name>
</gene>
<name>A0A7R8USW8_HERIL</name>
<evidence type="ECO:0000313" key="3">
    <source>
        <dbReference type="Proteomes" id="UP000594454"/>
    </source>
</evidence>
<feature type="compositionally biased region" description="Basic and acidic residues" evidence="1">
    <location>
        <begin position="1"/>
        <end position="21"/>
    </location>
</feature>
<evidence type="ECO:0000313" key="2">
    <source>
        <dbReference type="EMBL" id="CAD7086444.1"/>
    </source>
</evidence>
<protein>
    <submittedName>
        <fullName evidence="2">Uncharacterized protein</fullName>
    </submittedName>
</protein>
<dbReference type="InParanoid" id="A0A7R8USW8"/>
<evidence type="ECO:0000256" key="1">
    <source>
        <dbReference type="SAM" id="MobiDB-lite"/>
    </source>
</evidence>
<dbReference type="EMBL" id="LR899011">
    <property type="protein sequence ID" value="CAD7086444.1"/>
    <property type="molecule type" value="Genomic_DNA"/>
</dbReference>
<reference evidence="2 3" key="1">
    <citation type="submission" date="2020-11" db="EMBL/GenBank/DDBJ databases">
        <authorList>
            <person name="Wallbank WR R."/>
            <person name="Pardo Diaz C."/>
            <person name="Kozak K."/>
            <person name="Martin S."/>
            <person name="Jiggins C."/>
            <person name="Moest M."/>
            <person name="Warren A I."/>
            <person name="Generalovic N T."/>
            <person name="Byers J.R.P. K."/>
            <person name="Montejo-Kovacevich G."/>
            <person name="Yen C E."/>
        </authorList>
    </citation>
    <scope>NUCLEOTIDE SEQUENCE [LARGE SCALE GENOMIC DNA]</scope>
</reference>
<organism evidence="2 3">
    <name type="scientific">Hermetia illucens</name>
    <name type="common">Black soldier fly</name>
    <dbReference type="NCBI Taxonomy" id="343691"/>
    <lineage>
        <taxon>Eukaryota</taxon>
        <taxon>Metazoa</taxon>
        <taxon>Ecdysozoa</taxon>
        <taxon>Arthropoda</taxon>
        <taxon>Hexapoda</taxon>
        <taxon>Insecta</taxon>
        <taxon>Pterygota</taxon>
        <taxon>Neoptera</taxon>
        <taxon>Endopterygota</taxon>
        <taxon>Diptera</taxon>
        <taxon>Brachycera</taxon>
        <taxon>Stratiomyomorpha</taxon>
        <taxon>Stratiomyidae</taxon>
        <taxon>Hermetiinae</taxon>
        <taxon>Hermetia</taxon>
    </lineage>
</organism>
<dbReference type="Proteomes" id="UP000594454">
    <property type="component" value="Chromosome 3"/>
</dbReference>
<proteinExistence type="predicted"/>